<feature type="domain" description="Major facilitator superfamily (MFS) profile" evidence="7">
    <location>
        <begin position="9"/>
        <end position="398"/>
    </location>
</feature>
<sequence>MNRIVWRERLVLYALLTSLTALSIDALLPALRLIEAELPPTAMLDPHHVVSLFIFGMVFGELCLGPISDAMGRKPALVGGLVLYGCGTLICLWAGSLEWLILGRILQGAGVSGPKIATRAMIRDQYQGDAMARVMSFLFTLFILVPMVAPAVGQWIAGSFGWRMIFGGYLVTALLLGGWLTLRHPETLRPERRVPLSVRRLGRNAFRILGCARVSLLIVATGLVFGAQLTFLSLAADVFADVYGITHGFPYLFAGLAAGIGLASFLNGRLVQRFGSDVMARAGFIGLSLSGATMTSAALVSQGHPPLWLFLSAGFAAFCAIGILFGNLNAMAMLDLGQVAGLGASLIASLSSLVATGVALAASAFYAGTVTPMGSAILFAGAAALLLSEIAARRPRRAPVPAP</sequence>
<keyword evidence="5 6" id="KW-0472">Membrane</keyword>
<keyword evidence="2" id="KW-1003">Cell membrane</keyword>
<dbReference type="RefSeq" id="WP_072705982.1">
    <property type="nucleotide sequence ID" value="NZ_FMJB01000046.1"/>
</dbReference>
<dbReference type="PANTHER" id="PTHR43124">
    <property type="entry name" value="PURINE EFFLUX PUMP PBUE"/>
    <property type="match status" value="1"/>
</dbReference>
<proteinExistence type="predicted"/>
<evidence type="ECO:0000313" key="8">
    <source>
        <dbReference type="EMBL" id="SCM67338.1"/>
    </source>
</evidence>
<feature type="transmembrane region" description="Helical" evidence="6">
    <location>
        <begin position="46"/>
        <end position="64"/>
    </location>
</feature>
<dbReference type="InterPro" id="IPR011701">
    <property type="entry name" value="MFS"/>
</dbReference>
<feature type="transmembrane region" description="Helical" evidence="6">
    <location>
        <begin position="101"/>
        <end position="122"/>
    </location>
</feature>
<evidence type="ECO:0000259" key="7">
    <source>
        <dbReference type="PROSITE" id="PS50850"/>
    </source>
</evidence>
<dbReference type="InterPro" id="IPR036259">
    <property type="entry name" value="MFS_trans_sf"/>
</dbReference>
<keyword evidence="3 6" id="KW-0812">Transmembrane</keyword>
<evidence type="ECO:0000256" key="4">
    <source>
        <dbReference type="ARBA" id="ARBA00022989"/>
    </source>
</evidence>
<protein>
    <submittedName>
        <fullName evidence="8">MFS transporter</fullName>
    </submittedName>
</protein>
<feature type="transmembrane region" description="Helical" evidence="6">
    <location>
        <begin position="278"/>
        <end position="301"/>
    </location>
</feature>
<dbReference type="Proteomes" id="UP000184085">
    <property type="component" value="Unassembled WGS sequence"/>
</dbReference>
<feature type="transmembrane region" description="Helical" evidence="6">
    <location>
        <begin position="373"/>
        <end position="392"/>
    </location>
</feature>
<dbReference type="PROSITE" id="PS00216">
    <property type="entry name" value="SUGAR_TRANSPORT_1"/>
    <property type="match status" value="1"/>
</dbReference>
<feature type="transmembrane region" description="Helical" evidence="6">
    <location>
        <begin position="134"/>
        <end position="156"/>
    </location>
</feature>
<feature type="transmembrane region" description="Helical" evidence="6">
    <location>
        <begin position="214"/>
        <end position="236"/>
    </location>
</feature>
<dbReference type="GO" id="GO:0022857">
    <property type="term" value="F:transmembrane transporter activity"/>
    <property type="evidence" value="ECO:0007669"/>
    <property type="project" value="InterPro"/>
</dbReference>
<evidence type="ECO:0000256" key="1">
    <source>
        <dbReference type="ARBA" id="ARBA00004651"/>
    </source>
</evidence>
<dbReference type="SUPFAM" id="SSF103473">
    <property type="entry name" value="MFS general substrate transporter"/>
    <property type="match status" value="1"/>
</dbReference>
<dbReference type="InterPro" id="IPR050189">
    <property type="entry name" value="MFS_Efflux_Transporters"/>
</dbReference>
<dbReference type="CDD" id="cd17320">
    <property type="entry name" value="MFS_MdfA_MDR_like"/>
    <property type="match status" value="1"/>
</dbReference>
<name>A0A1M4N002_9RHOB</name>
<keyword evidence="4 6" id="KW-1133">Transmembrane helix</keyword>
<evidence type="ECO:0000313" key="9">
    <source>
        <dbReference type="Proteomes" id="UP000184085"/>
    </source>
</evidence>
<dbReference type="InterPro" id="IPR020846">
    <property type="entry name" value="MFS_dom"/>
</dbReference>
<evidence type="ECO:0000256" key="6">
    <source>
        <dbReference type="SAM" id="Phobius"/>
    </source>
</evidence>
<feature type="transmembrane region" description="Helical" evidence="6">
    <location>
        <begin position="307"/>
        <end position="328"/>
    </location>
</feature>
<dbReference type="Pfam" id="PF07690">
    <property type="entry name" value="MFS_1"/>
    <property type="match status" value="1"/>
</dbReference>
<evidence type="ECO:0000256" key="3">
    <source>
        <dbReference type="ARBA" id="ARBA00022692"/>
    </source>
</evidence>
<dbReference type="PROSITE" id="PS50850">
    <property type="entry name" value="MFS"/>
    <property type="match status" value="1"/>
</dbReference>
<dbReference type="EMBL" id="FMJB01000046">
    <property type="protein sequence ID" value="SCM67338.1"/>
    <property type="molecule type" value="Genomic_DNA"/>
</dbReference>
<dbReference type="GO" id="GO:0005886">
    <property type="term" value="C:plasma membrane"/>
    <property type="evidence" value="ECO:0007669"/>
    <property type="project" value="UniProtKB-SubCell"/>
</dbReference>
<dbReference type="AlphaFoldDB" id="A0A1M4N002"/>
<keyword evidence="9" id="KW-1185">Reference proteome</keyword>
<dbReference type="Gene3D" id="1.20.1720.10">
    <property type="entry name" value="Multidrug resistance protein D"/>
    <property type="match status" value="1"/>
</dbReference>
<comment type="subcellular location">
    <subcellularLocation>
        <location evidence="1">Cell membrane</location>
        <topology evidence="1">Multi-pass membrane protein</topology>
    </subcellularLocation>
</comment>
<dbReference type="PANTHER" id="PTHR43124:SF3">
    <property type="entry name" value="CHLORAMPHENICOL EFFLUX PUMP RV0191"/>
    <property type="match status" value="1"/>
</dbReference>
<feature type="transmembrane region" description="Helical" evidence="6">
    <location>
        <begin position="340"/>
        <end position="367"/>
    </location>
</feature>
<feature type="transmembrane region" description="Helical" evidence="6">
    <location>
        <begin position="162"/>
        <end position="182"/>
    </location>
</feature>
<feature type="transmembrane region" description="Helical" evidence="6">
    <location>
        <begin position="248"/>
        <end position="266"/>
    </location>
</feature>
<accession>A0A1M4N002</accession>
<organism evidence="8 9">
    <name type="scientific">Donghicola eburneus</name>
    <dbReference type="NCBI Taxonomy" id="393278"/>
    <lineage>
        <taxon>Bacteria</taxon>
        <taxon>Pseudomonadati</taxon>
        <taxon>Pseudomonadota</taxon>
        <taxon>Alphaproteobacteria</taxon>
        <taxon>Rhodobacterales</taxon>
        <taxon>Roseobacteraceae</taxon>
        <taxon>Donghicola</taxon>
    </lineage>
</organism>
<evidence type="ECO:0000256" key="2">
    <source>
        <dbReference type="ARBA" id="ARBA00022475"/>
    </source>
</evidence>
<reference evidence="9" key="1">
    <citation type="submission" date="2016-09" db="EMBL/GenBank/DDBJ databases">
        <authorList>
            <person name="Wibberg D."/>
        </authorList>
    </citation>
    <scope>NUCLEOTIDE SEQUENCE [LARGE SCALE GENOMIC DNA]</scope>
</reference>
<feature type="transmembrane region" description="Helical" evidence="6">
    <location>
        <begin position="76"/>
        <end position="95"/>
    </location>
</feature>
<gene>
    <name evidence="8" type="ORF">KARMA_1536</name>
</gene>
<dbReference type="InterPro" id="IPR005829">
    <property type="entry name" value="Sugar_transporter_CS"/>
</dbReference>
<evidence type="ECO:0000256" key="5">
    <source>
        <dbReference type="ARBA" id="ARBA00023136"/>
    </source>
</evidence>